<comment type="caution">
    <text evidence="4">The sequence shown here is derived from an EMBL/GenBank/DDBJ whole genome shotgun (WGS) entry which is preliminary data.</text>
</comment>
<dbReference type="PANTHER" id="PTHR10194:SF142">
    <property type="entry name" value="NEUROFIBROMIN"/>
    <property type="match status" value="1"/>
</dbReference>
<dbReference type="Gene3D" id="1.10.506.10">
    <property type="entry name" value="GTPase Activation - p120gap, domain 1"/>
    <property type="match status" value="2"/>
</dbReference>
<sequence>MEYNGIIACLLDRISSRLPHRTGSTSRTLEEDDTLSTTRAALVDLSSAAFNIIADALVELLEELSTPLVGNGRRPAHVQQSQRYIVGLLAQCCSSNWRNDHQTATTFSRARLADMDATVTVIQYVTATSWTPSFAYARNVISNSRRTPSADVISGSSIISCRAFEQSAIFISRALAFFWVDGPKLSLLTQEVCSNYPHFLRSCQNAVAIALPQLVTGWIERYPSQFTGLHIMQKSQHCDAKALFDMIQIALAKDTRKHGLYSLQLALALLIPDVFEAPDSSRDAANMVQRTSFLEGLRKDMRSGNEEAANCVVMLLHLVRHFKTSAPALVDYAVKVKVDVENIVFKQPSLDVPFRQEVVTGVLVSLAQLNIFDCVESVFENCIKPCSPDKLKIAVVQACSYFVEKTTFAEYDVLLHAAIPFMRSQFQLLHAKASNTQGEPQRINVELTRAILTFLLSFPKPLMDELSQSTSGEGFLRSCLSCILSTDPQVRGLAVEITMKICAESSEQPQASEIGRFPISRNLRDDLWKQGSEVVLDICGRIRKQRQISDIQTLRDILKARLILARVVPQPLNTPEDTSLMMDVSSILETTLLTSLCVADIDVCQTVTTSISILLEEESTIANHIEHREHMHTLLRNKGFYQELASRSYRFTGLVAFQKRLHSLFLKMRSPTAGILAAWVEAFDRWMRLAERISTASTTDDIDEKLLLEWRNFSGFLASLGGICTAGQREAVEDLPHGDYPWIDWTHSERFEEPLLTIFLRVSVQLLGCSIVKVRETMRDVLSSEISPTLHASLLQALELEFGVVFAGAHVQPEKELRSGAVFVEQAAFLLKMIVDGIYDLGGMMAIDLGLTTINLTRFLDSAPDEANTLRAKIRVCNLCEAVAKRRHRMNMRDDIRTRNQILEYIVGWMARPQRQMQGRGRHDGNQHIRKDLDKACLKCVAHLTFRLPLQSNDLGEAGMNTSKSQIFLDYFSRFLFAFRDQAHQSGRTKALAGLQGRGEAASDCELLVAILSNLLGANIDIGLKQCLSFGYHEDIQIRLGLVTVLHDILVQGTELSTFSDLNTSEKYSELVLTADESVPTSMSAVCPSSQVDELTMCLLIIFEGRGMLFGLFEALIRQEIDHTENEAEILRRTCVVTKMLSVFAKWKGNSYLRSTLQTLLERLMRTSHDLDLELDPARVGTLEELHKNATQLQIVAKMFMDDICASSHNMPPSFRKICSIIAKIVSYRFPNAKYTAVGAFVFLRFICPAIVAPESDRLVSSVPTKEMRRGLLLIAKIIQNLANNVLFGAKESYMFPLNPFLVQHIHLVTGFLREVAVPPDDLETVSTSKVFDFGSCVVLHRFLYDHQDPIRQCLSRRDDERQPAELSQGTSTSKSLLSLILKLGPPPVAVSWNRPQITSNPPPLYSRFQNFMFRNALGSSESFMTSRAVYDGGESKDGLSMVCIILRRVEDERIDYETLLYYFLKISSRLWREPFGIFLDATCYKGRDESPDTVFTMLEPLTTVELMSTLSRIYVYNMNSAFRRCWRRLLRFPSRSGNNVFHPKHADYYLISNHSELRAHFNEKQLRLPDETTSVVKDIRHVFQPVTRLSKTKGMVDVIIGVGSQFLQITTAQKQEFLPELDLSSTVTDIFRMCEVEEVAPIVYEEDEPAFGVRIDGGKVVVCFTSPVREDIVQCIRRARSHGGKDDRSYRSFDRLVRPQDVPGTMLNLALTNLVSPYHVLRRSSYDLLGALCRAFKFSAGARLVCTKFPLNPTRFIVNISKELARTEPHLTADFLTEFLVSWASLPKEQKPLSLEYLTPWLSGLRTNVLPSETDGDRAREKVAGLLRKLIDIVLDEDLLYVMEHFVWPSIAQDELILEIFLDELIKIFVGSSSRDVPDVDLHPISSIVISIGTVSLQGKVISRLRKAVNRSSLRPTRQLPDNAMWGEICVLLRFCLALSFDNGGQSQMFLPEVFHLVTLLSNTGDQQTRLLVNKFLINTLHAIASFNLQDADISNLFASLDLLADARAEPAALNIDSDRHSIFTQDSLSALATTQSLVKFLMNTCVMAAPSVDMANAWRARWMSLVASTAFQNNPAIQPRAFTVMGYLACDEVDDDLLYQVLVALRHSLARFADEGDGEMLLAIVASLSRMLAKPHCSRYNVQLFWLGIYLVQLVPLGLFNCIGRFLEAIMNNIAFMGNVRGEELITLLMQSRMQLVDAAQKLEEVYGVHFTEDTFHFAVCASLVRGFTNSTTRGTAVRVFSSFVEATLHTAQSPRTTTGYVAYGTPYMALTLARCGAQELDGISWTKVFPDSVASLVDSRGIMQRASQGDGDVLLMAVIELSDFQSLEDEAQARTLRWMVELSNTRSSVFLPLCGVMPQILENVLLHSQNSSTLDAAHTLLRIVSLNSQYSR</sequence>
<dbReference type="InterPro" id="IPR036865">
    <property type="entry name" value="CRAL-TRIO_dom_sf"/>
</dbReference>
<dbReference type="STRING" id="1330021.A0A367L1I2"/>
<protein>
    <recommendedName>
        <fullName evidence="3">Ras-GAP domain-containing protein</fullName>
    </recommendedName>
</protein>
<evidence type="ECO:0000256" key="1">
    <source>
        <dbReference type="ARBA" id="ARBA00022468"/>
    </source>
</evidence>
<dbReference type="SMART" id="SM00323">
    <property type="entry name" value="RasGAP"/>
    <property type="match status" value="1"/>
</dbReference>
<name>A0A367L1I2_9HYPO</name>
<keyword evidence="1" id="KW-0343">GTPase activation</keyword>
<dbReference type="CDD" id="cd05392">
    <property type="entry name" value="RasGAP_Neurofibromin_like"/>
    <property type="match status" value="1"/>
</dbReference>
<dbReference type="SUPFAM" id="SSF48350">
    <property type="entry name" value="GTPase activation domain, GAP"/>
    <property type="match status" value="1"/>
</dbReference>
<dbReference type="PROSITE" id="PS50018">
    <property type="entry name" value="RAS_GTPASE_ACTIV_2"/>
    <property type="match status" value="1"/>
</dbReference>
<dbReference type="InterPro" id="IPR008936">
    <property type="entry name" value="Rho_GTPase_activation_prot"/>
</dbReference>
<dbReference type="Gene3D" id="2.30.29.30">
    <property type="entry name" value="Pleckstrin-homology domain (PH domain)/Phosphotyrosine-binding domain (PTB)"/>
    <property type="match status" value="1"/>
</dbReference>
<evidence type="ECO:0000256" key="2">
    <source>
        <dbReference type="ARBA" id="ARBA00022553"/>
    </source>
</evidence>
<dbReference type="Proteomes" id="UP000253664">
    <property type="component" value="Unassembled WGS sequence"/>
</dbReference>
<dbReference type="Pfam" id="PF00616">
    <property type="entry name" value="RasGAP"/>
    <property type="match status" value="2"/>
</dbReference>
<dbReference type="EMBL" id="LKCN02000020">
    <property type="protein sequence ID" value="RCI08274.1"/>
    <property type="molecule type" value="Genomic_DNA"/>
</dbReference>
<evidence type="ECO:0000313" key="4">
    <source>
        <dbReference type="EMBL" id="RCI08274.1"/>
    </source>
</evidence>
<dbReference type="PROSITE" id="PS00509">
    <property type="entry name" value="RAS_GTPASE_ACTIV_1"/>
    <property type="match status" value="1"/>
</dbReference>
<dbReference type="InterPro" id="IPR011993">
    <property type="entry name" value="PH-like_dom_sf"/>
</dbReference>
<dbReference type="InterPro" id="IPR001936">
    <property type="entry name" value="RasGAP_dom"/>
</dbReference>
<reference evidence="4 5" key="1">
    <citation type="journal article" date="2015" name="BMC Genomics">
        <title>Insights from the genome of Ophiocordyceps polyrhachis-furcata to pathogenicity and host specificity in insect fungi.</title>
        <authorList>
            <person name="Wichadakul D."/>
            <person name="Kobmoo N."/>
            <person name="Ingsriswang S."/>
            <person name="Tangphatsornruang S."/>
            <person name="Chantasingh D."/>
            <person name="Luangsa-ard J.J."/>
            <person name="Eurwilaichitr L."/>
        </authorList>
    </citation>
    <scope>NUCLEOTIDE SEQUENCE [LARGE SCALE GENOMIC DNA]</scope>
    <source>
        <strain evidence="4 5">BCC 54312</strain>
    </source>
</reference>
<gene>
    <name evidence="4" type="ORF">L249_8358</name>
</gene>
<accession>A0A367L1I2</accession>
<dbReference type="Gene3D" id="3.40.525.10">
    <property type="entry name" value="CRAL-TRIO lipid binding domain"/>
    <property type="match status" value="1"/>
</dbReference>
<dbReference type="InterPro" id="IPR039360">
    <property type="entry name" value="Ras_GTPase"/>
</dbReference>
<evidence type="ECO:0000259" key="3">
    <source>
        <dbReference type="PROSITE" id="PS50018"/>
    </source>
</evidence>
<keyword evidence="5" id="KW-1185">Reference proteome</keyword>
<proteinExistence type="predicted"/>
<organism evidence="4 5">
    <name type="scientific">Ophiocordyceps polyrhachis-furcata BCC 54312</name>
    <dbReference type="NCBI Taxonomy" id="1330021"/>
    <lineage>
        <taxon>Eukaryota</taxon>
        <taxon>Fungi</taxon>
        <taxon>Dikarya</taxon>
        <taxon>Ascomycota</taxon>
        <taxon>Pezizomycotina</taxon>
        <taxon>Sordariomycetes</taxon>
        <taxon>Hypocreomycetidae</taxon>
        <taxon>Hypocreales</taxon>
        <taxon>Ophiocordycipitaceae</taxon>
        <taxon>Ophiocordyceps</taxon>
    </lineage>
</organism>
<feature type="domain" description="Ras-GAP" evidence="3">
    <location>
        <begin position="1091"/>
        <end position="1284"/>
    </location>
</feature>
<evidence type="ECO:0000313" key="5">
    <source>
        <dbReference type="Proteomes" id="UP000253664"/>
    </source>
</evidence>
<dbReference type="GO" id="GO:0007165">
    <property type="term" value="P:signal transduction"/>
    <property type="evidence" value="ECO:0007669"/>
    <property type="project" value="UniProtKB-ARBA"/>
</dbReference>
<dbReference type="PANTHER" id="PTHR10194">
    <property type="entry name" value="RAS GTPASE-ACTIVATING PROTEINS"/>
    <property type="match status" value="1"/>
</dbReference>
<dbReference type="InterPro" id="IPR023152">
    <property type="entry name" value="RasGAP_CS"/>
</dbReference>
<keyword evidence="2" id="KW-0597">Phosphoprotein</keyword>
<dbReference type="OrthoDB" id="28245at2759"/>
<dbReference type="GO" id="GO:0005096">
    <property type="term" value="F:GTPase activator activity"/>
    <property type="evidence" value="ECO:0007669"/>
    <property type="project" value="UniProtKB-KW"/>
</dbReference>